<name>A0ABR1IUD4_9AGAR</name>
<reference evidence="2 3" key="1">
    <citation type="submission" date="2024-01" db="EMBL/GenBank/DDBJ databases">
        <title>A draft genome for the cacao thread blight pathogen Marasmiellus scandens.</title>
        <authorList>
            <person name="Baruah I.K."/>
            <person name="Leung J."/>
            <person name="Bukari Y."/>
            <person name="Amoako-Attah I."/>
            <person name="Meinhardt L.W."/>
            <person name="Bailey B.A."/>
            <person name="Cohen S.P."/>
        </authorList>
    </citation>
    <scope>NUCLEOTIDE SEQUENCE [LARGE SCALE GENOMIC DNA]</scope>
    <source>
        <strain evidence="2 3">GH-19</strain>
    </source>
</reference>
<evidence type="ECO:0000256" key="1">
    <source>
        <dbReference type="SAM" id="MobiDB-lite"/>
    </source>
</evidence>
<dbReference type="Proteomes" id="UP001498398">
    <property type="component" value="Unassembled WGS sequence"/>
</dbReference>
<evidence type="ECO:0008006" key="4">
    <source>
        <dbReference type="Google" id="ProtNLM"/>
    </source>
</evidence>
<proteinExistence type="predicted"/>
<keyword evidence="3" id="KW-1185">Reference proteome</keyword>
<dbReference type="EMBL" id="JBANRG010000069">
    <property type="protein sequence ID" value="KAK7440224.1"/>
    <property type="molecule type" value="Genomic_DNA"/>
</dbReference>
<accession>A0ABR1IUD4</accession>
<comment type="caution">
    <text evidence="2">The sequence shown here is derived from an EMBL/GenBank/DDBJ whole genome shotgun (WGS) entry which is preliminary data.</text>
</comment>
<evidence type="ECO:0000313" key="3">
    <source>
        <dbReference type="Proteomes" id="UP001498398"/>
    </source>
</evidence>
<protein>
    <recommendedName>
        <fullName evidence="4">Arrestin-like N-terminal domain-containing protein</fullName>
    </recommendedName>
</protein>
<feature type="region of interest" description="Disordered" evidence="1">
    <location>
        <begin position="316"/>
        <end position="348"/>
    </location>
</feature>
<evidence type="ECO:0000313" key="2">
    <source>
        <dbReference type="EMBL" id="KAK7440224.1"/>
    </source>
</evidence>
<gene>
    <name evidence="2" type="ORF">VKT23_017166</name>
</gene>
<organism evidence="2 3">
    <name type="scientific">Marasmiellus scandens</name>
    <dbReference type="NCBI Taxonomy" id="2682957"/>
    <lineage>
        <taxon>Eukaryota</taxon>
        <taxon>Fungi</taxon>
        <taxon>Dikarya</taxon>
        <taxon>Basidiomycota</taxon>
        <taxon>Agaricomycotina</taxon>
        <taxon>Agaricomycetes</taxon>
        <taxon>Agaricomycetidae</taxon>
        <taxon>Agaricales</taxon>
        <taxon>Marasmiineae</taxon>
        <taxon>Omphalotaceae</taxon>
        <taxon>Marasmiellus</taxon>
    </lineage>
</organism>
<feature type="compositionally biased region" description="Basic and acidic residues" evidence="1">
    <location>
        <begin position="321"/>
        <end position="348"/>
    </location>
</feature>
<sequence length="460" mass="51778">MSLLTETDIPPAYGDEQVEEFFAPPTYSPASRCSNPSLRTTLDDSLWKYESRHITVNLGPRLWDSDTPTYGLNAKVEGTIRIYGSLEHVVEVSALLEGALDLSLPEIGVPSTHDVIFLSRLVSFTPAEIQECSRNQNELSFSIPIPSQVEFQGVTSRTPPTYIRYYYGLVCTIKYYLKVWVVRHGALKSVDTRTVPIYYLPKSRPPQPPLASVPRPSIFHDEIHTPNFHESDRVRTYQLKSVNTKGNQIESNTMFFSLPSPHCFTSGCKIPFLLGFIFPSDPALGELYFNKIHITLFKRLTICPIGTSLLKRLLTRSSSKPRRDPSERRRSPEGGTRDSPSKPGNEEPVIREWQINTGHVKFRSEYAEGVCLYRGFIKTGDAGRECSWILGSAIKVQYLLRVSVASPDHMEDHLPDFELELPIDLATDTWEVADRETRSMGGIPVPALGLMKSLDVDSII</sequence>